<dbReference type="AlphaFoldDB" id="X1F7F8"/>
<proteinExistence type="predicted"/>
<gene>
    <name evidence="1" type="ORF">S03H2_14040</name>
</gene>
<dbReference type="EMBL" id="BARU01007121">
    <property type="protein sequence ID" value="GAH41551.1"/>
    <property type="molecule type" value="Genomic_DNA"/>
</dbReference>
<accession>X1F7F8</accession>
<comment type="caution">
    <text evidence="1">The sequence shown here is derived from an EMBL/GenBank/DDBJ whole genome shotgun (WGS) entry which is preliminary data.</text>
</comment>
<sequence length="173" mass="18876">MKNILRFFTGKTEKVVDKMRDKREEELNESMGRESIKITGGVKLTGRDKNGKVLFVKRQKNLITNAGFDLICDVIGLDAQPSDITHIAIGDGVAGDATKTILTNETDRQAGTYAHTEGTKIFTFKATFTNVVAATEYGCFNDPTINAGDMLNIAGFSSITVDSLEIEVTFTLS</sequence>
<protein>
    <submittedName>
        <fullName evidence="1">Uncharacterized protein</fullName>
    </submittedName>
</protein>
<name>X1F7F8_9ZZZZ</name>
<organism evidence="1">
    <name type="scientific">marine sediment metagenome</name>
    <dbReference type="NCBI Taxonomy" id="412755"/>
    <lineage>
        <taxon>unclassified sequences</taxon>
        <taxon>metagenomes</taxon>
        <taxon>ecological metagenomes</taxon>
    </lineage>
</organism>
<evidence type="ECO:0000313" key="1">
    <source>
        <dbReference type="EMBL" id="GAH41551.1"/>
    </source>
</evidence>
<reference evidence="1" key="1">
    <citation type="journal article" date="2014" name="Front. Microbiol.">
        <title>High frequency of phylogenetically diverse reductive dehalogenase-homologous genes in deep subseafloor sedimentary metagenomes.</title>
        <authorList>
            <person name="Kawai M."/>
            <person name="Futagami T."/>
            <person name="Toyoda A."/>
            <person name="Takaki Y."/>
            <person name="Nishi S."/>
            <person name="Hori S."/>
            <person name="Arai W."/>
            <person name="Tsubouchi T."/>
            <person name="Morono Y."/>
            <person name="Uchiyama I."/>
            <person name="Ito T."/>
            <person name="Fujiyama A."/>
            <person name="Inagaki F."/>
            <person name="Takami H."/>
        </authorList>
    </citation>
    <scope>NUCLEOTIDE SEQUENCE</scope>
    <source>
        <strain evidence="1">Expedition CK06-06</strain>
    </source>
</reference>